<evidence type="ECO:0000313" key="1">
    <source>
        <dbReference type="EMBL" id="KAI4332878.1"/>
    </source>
</evidence>
<dbReference type="EMBL" id="CM039432">
    <property type="protein sequence ID" value="KAI4332878.1"/>
    <property type="molecule type" value="Genomic_DNA"/>
</dbReference>
<evidence type="ECO:0000313" key="2">
    <source>
        <dbReference type="Proteomes" id="UP000828941"/>
    </source>
</evidence>
<name>A0ACB9N8R9_BAUVA</name>
<protein>
    <submittedName>
        <fullName evidence="1">Uncharacterized protein</fullName>
    </submittedName>
</protein>
<dbReference type="Proteomes" id="UP000828941">
    <property type="component" value="Chromosome 7"/>
</dbReference>
<organism evidence="1 2">
    <name type="scientific">Bauhinia variegata</name>
    <name type="common">Purple orchid tree</name>
    <name type="synonym">Phanera variegata</name>
    <dbReference type="NCBI Taxonomy" id="167791"/>
    <lineage>
        <taxon>Eukaryota</taxon>
        <taxon>Viridiplantae</taxon>
        <taxon>Streptophyta</taxon>
        <taxon>Embryophyta</taxon>
        <taxon>Tracheophyta</taxon>
        <taxon>Spermatophyta</taxon>
        <taxon>Magnoliopsida</taxon>
        <taxon>eudicotyledons</taxon>
        <taxon>Gunneridae</taxon>
        <taxon>Pentapetalae</taxon>
        <taxon>rosids</taxon>
        <taxon>fabids</taxon>
        <taxon>Fabales</taxon>
        <taxon>Fabaceae</taxon>
        <taxon>Cercidoideae</taxon>
        <taxon>Cercideae</taxon>
        <taxon>Bauhiniinae</taxon>
        <taxon>Bauhinia</taxon>
    </lineage>
</organism>
<accession>A0ACB9N8R9</accession>
<sequence length="194" mass="21289">MARPIWYNQVCQNDIAAAPSNSTYQSNLNLLLLTLSSKASTDGFGETTVGNGSVNSPTIYGQYLCWPDTSSVVCQYCVTTSAQEILTRCPNRVTAIIWYNYCVLRYSNVYFFGTVAMEPSYSYYNVGINGDGQGTVTKRIVEFMNGLILNATAAEAGMLCAANELDLSDSLKCYGLVQCVRYINGSECRRCLQG</sequence>
<gene>
    <name evidence="1" type="ORF">L6164_017753</name>
</gene>
<keyword evidence="2" id="KW-1185">Reference proteome</keyword>
<reference evidence="1 2" key="1">
    <citation type="journal article" date="2022" name="DNA Res.">
        <title>Chromosomal-level genome assembly of the orchid tree Bauhinia variegata (Leguminosae; Cercidoideae) supports the allotetraploid origin hypothesis of Bauhinia.</title>
        <authorList>
            <person name="Zhong Y."/>
            <person name="Chen Y."/>
            <person name="Zheng D."/>
            <person name="Pang J."/>
            <person name="Liu Y."/>
            <person name="Luo S."/>
            <person name="Meng S."/>
            <person name="Qian L."/>
            <person name="Wei D."/>
            <person name="Dai S."/>
            <person name="Zhou R."/>
        </authorList>
    </citation>
    <scope>NUCLEOTIDE SEQUENCE [LARGE SCALE GENOMIC DNA]</scope>
    <source>
        <strain evidence="1">BV-YZ2020</strain>
    </source>
</reference>
<proteinExistence type="predicted"/>
<comment type="caution">
    <text evidence="1">The sequence shown here is derived from an EMBL/GenBank/DDBJ whole genome shotgun (WGS) entry which is preliminary data.</text>
</comment>